<dbReference type="Gene3D" id="3.55.50.30">
    <property type="match status" value="1"/>
</dbReference>
<gene>
    <name evidence="9" type="ORF">GCM10022393_01040</name>
</gene>
<feature type="chain" id="PRO_5046336006" evidence="5">
    <location>
        <begin position="19"/>
        <end position="849"/>
    </location>
</feature>
<evidence type="ECO:0000313" key="9">
    <source>
        <dbReference type="EMBL" id="GAA4106570.1"/>
    </source>
</evidence>
<dbReference type="InterPro" id="IPR037066">
    <property type="entry name" value="Plug_dom_sf"/>
</dbReference>
<dbReference type="SUPFAM" id="SSF56935">
    <property type="entry name" value="Porins"/>
    <property type="match status" value="1"/>
</dbReference>
<evidence type="ECO:0000259" key="8">
    <source>
        <dbReference type="Pfam" id="PF16344"/>
    </source>
</evidence>
<evidence type="ECO:0000256" key="5">
    <source>
        <dbReference type="SAM" id="SignalP"/>
    </source>
</evidence>
<accession>A0ABP7X7H4</accession>
<dbReference type="InterPro" id="IPR008969">
    <property type="entry name" value="CarboxyPept-like_regulatory"/>
</dbReference>
<protein>
    <submittedName>
        <fullName evidence="9">TonB-dependent receptor</fullName>
    </submittedName>
</protein>
<evidence type="ECO:0000313" key="10">
    <source>
        <dbReference type="Proteomes" id="UP001500459"/>
    </source>
</evidence>
<sequence length="849" mass="97804">MTKLLCVCLFVVSMAVFSQEKTKVYDIKNELLVDIIPIIENTYAIKFSYLDITLSNKFVSAQFTSETSFTELLRSFEEQTQLKFEKTGDNFISIRTYNNTDTIHICGYILDENEKPLENIRVFIKSSKINLVTGANGYFENKEVPFSSAILISADGFRQKVVTASSLLNKQCSRIYIKNTVEELNPVVIREYLTRGITLDKKVINIKLNDIAILPGLTEPDILQSIQLAPGVNSPFETVSGIYVRGSVPSQNLVLWNGIKTYHQGHLFGMLSAFNPYAVKEVDFHKSGISARYGDRIAGVIDIKTDNEVAKHFTGNTGFNMINTDAVIHTPIIKDKVSLQLSGRRSYTDILETFTYKQFSDRVFQNISITENSTGTEVKNDFFFMDYNAKLIADISDADKIEINALYNKNDLNYKKNDGITSLNDDLITENEGYNISWNHIWNRKLVQYTNSYYSKYLLNYQFKTGISGTTTEIESKKNQIKDIGAKLELHYALTDHQKIIGGYQYSNNAIKYAFITTTPDYELILDQDDRLLNTHALFTEYRFETFNNLYLSAGIRWNQYVGVSKAFIEPRIFIQKNLSPVWKISATGEFRSQAVSQIKESVISDLPLENQVWTLADEEKFPVITSYQATLGSSFRKNKWHFDIDGYYKKINNITSLTAGFINPVDNNYHLGESNIYGIDFFLKKRFKKYKTWVSYSYINTQNTFENINDNKSFPGNWNIEHTIKWSHFYKIQNFQFSLGWIWHTGKSYTNISNISTDGNLILLDYDQINGNNLPVYHRLDFSTIYDFKIKSNPRLTYRLGLSVVNLYGRKNLLNREFRTTNSLDNQLINRDIFALGVTPNISFRVFW</sequence>
<dbReference type="Pfam" id="PF00593">
    <property type="entry name" value="TonB_dep_Rec_b-barrel"/>
    <property type="match status" value="1"/>
</dbReference>
<feature type="signal peptide" evidence="5">
    <location>
        <begin position="1"/>
        <end position="18"/>
    </location>
</feature>
<dbReference type="Pfam" id="PF07715">
    <property type="entry name" value="Plug"/>
    <property type="match status" value="1"/>
</dbReference>
<dbReference type="InterPro" id="IPR012910">
    <property type="entry name" value="Plug_dom"/>
</dbReference>
<evidence type="ECO:0000259" key="6">
    <source>
        <dbReference type="Pfam" id="PF00593"/>
    </source>
</evidence>
<keyword evidence="4" id="KW-0798">TonB box</keyword>
<organism evidence="9 10">
    <name type="scientific">Aquimarina addita</name>
    <dbReference type="NCBI Taxonomy" id="870485"/>
    <lineage>
        <taxon>Bacteria</taxon>
        <taxon>Pseudomonadati</taxon>
        <taxon>Bacteroidota</taxon>
        <taxon>Flavobacteriia</taxon>
        <taxon>Flavobacteriales</taxon>
        <taxon>Flavobacteriaceae</taxon>
        <taxon>Aquimarina</taxon>
    </lineage>
</organism>
<dbReference type="InterPro" id="IPR032508">
    <property type="entry name" value="FecR_C"/>
</dbReference>
<feature type="domain" description="Protein FecR C-terminal" evidence="8">
    <location>
        <begin position="28"/>
        <end position="92"/>
    </location>
</feature>
<feature type="domain" description="TonB-dependent receptor plug" evidence="7">
    <location>
        <begin position="221"/>
        <end position="300"/>
    </location>
</feature>
<evidence type="ECO:0000256" key="1">
    <source>
        <dbReference type="ARBA" id="ARBA00004442"/>
    </source>
</evidence>
<evidence type="ECO:0000256" key="3">
    <source>
        <dbReference type="ARBA" id="ARBA00023237"/>
    </source>
</evidence>
<dbReference type="Gene3D" id="2.170.130.10">
    <property type="entry name" value="TonB-dependent receptor, plug domain"/>
    <property type="match status" value="1"/>
</dbReference>
<dbReference type="Gene3D" id="2.40.170.20">
    <property type="entry name" value="TonB-dependent receptor, beta-barrel domain"/>
    <property type="match status" value="1"/>
</dbReference>
<feature type="domain" description="TonB-dependent receptor-like beta-barrel" evidence="6">
    <location>
        <begin position="399"/>
        <end position="808"/>
    </location>
</feature>
<keyword evidence="10" id="KW-1185">Reference proteome</keyword>
<dbReference type="RefSeq" id="WP_344923787.1">
    <property type="nucleotide sequence ID" value="NZ_BAABCW010000001.1"/>
</dbReference>
<comment type="subcellular location">
    <subcellularLocation>
        <location evidence="1 4">Cell outer membrane</location>
    </subcellularLocation>
</comment>
<dbReference type="Proteomes" id="UP001500459">
    <property type="component" value="Unassembled WGS sequence"/>
</dbReference>
<evidence type="ECO:0000256" key="4">
    <source>
        <dbReference type="RuleBase" id="RU003357"/>
    </source>
</evidence>
<comment type="similarity">
    <text evidence="4">Belongs to the TonB-dependent receptor family.</text>
</comment>
<dbReference type="EMBL" id="BAABCW010000001">
    <property type="protein sequence ID" value="GAA4106570.1"/>
    <property type="molecule type" value="Genomic_DNA"/>
</dbReference>
<dbReference type="InterPro" id="IPR036942">
    <property type="entry name" value="Beta-barrel_TonB_sf"/>
</dbReference>
<keyword evidence="9" id="KW-0675">Receptor</keyword>
<comment type="caution">
    <text evidence="9">The sequence shown here is derived from an EMBL/GenBank/DDBJ whole genome shotgun (WGS) entry which is preliminary data.</text>
</comment>
<dbReference type="Gene3D" id="2.60.40.1120">
    <property type="entry name" value="Carboxypeptidase-like, regulatory domain"/>
    <property type="match status" value="1"/>
</dbReference>
<reference evidence="10" key="1">
    <citation type="journal article" date="2019" name="Int. J. Syst. Evol. Microbiol.">
        <title>The Global Catalogue of Microorganisms (GCM) 10K type strain sequencing project: providing services to taxonomists for standard genome sequencing and annotation.</title>
        <authorList>
            <consortium name="The Broad Institute Genomics Platform"/>
            <consortium name="The Broad Institute Genome Sequencing Center for Infectious Disease"/>
            <person name="Wu L."/>
            <person name="Ma J."/>
        </authorList>
    </citation>
    <scope>NUCLEOTIDE SEQUENCE [LARGE SCALE GENOMIC DNA]</scope>
    <source>
        <strain evidence="10">JCM 17106</strain>
    </source>
</reference>
<keyword evidence="3" id="KW-0998">Cell outer membrane</keyword>
<name>A0ABP7X7H4_9FLAO</name>
<keyword evidence="5" id="KW-0732">Signal</keyword>
<dbReference type="InterPro" id="IPR000531">
    <property type="entry name" value="Beta-barrel_TonB"/>
</dbReference>
<evidence type="ECO:0000259" key="7">
    <source>
        <dbReference type="Pfam" id="PF07715"/>
    </source>
</evidence>
<keyword evidence="2 4" id="KW-0472">Membrane</keyword>
<evidence type="ECO:0000256" key="2">
    <source>
        <dbReference type="ARBA" id="ARBA00023136"/>
    </source>
</evidence>
<dbReference type="SUPFAM" id="SSF49464">
    <property type="entry name" value="Carboxypeptidase regulatory domain-like"/>
    <property type="match status" value="1"/>
</dbReference>
<dbReference type="Pfam" id="PF16344">
    <property type="entry name" value="FecR_C"/>
    <property type="match status" value="1"/>
</dbReference>
<proteinExistence type="inferred from homology"/>